<evidence type="ECO:0000313" key="17">
    <source>
        <dbReference type="EMBL" id="KIW24373.1"/>
    </source>
</evidence>
<keyword evidence="9 14" id="KW-0496">Mitochondrion</keyword>
<dbReference type="GeneID" id="27349285"/>
<dbReference type="InterPro" id="IPR035427">
    <property type="entry name" value="Tim10-like_dom_sf"/>
</dbReference>
<keyword evidence="10 14" id="KW-1015">Disulfide bond</keyword>
<dbReference type="GO" id="GO:0045039">
    <property type="term" value="P:protein insertion into mitochondrial inner membrane"/>
    <property type="evidence" value="ECO:0007669"/>
    <property type="project" value="UniProtKB-ARBA"/>
</dbReference>
<dbReference type="Gene3D" id="1.10.287.810">
    <property type="entry name" value="Mitochondrial import inner membrane translocase subunit tim13 like domains"/>
    <property type="match status" value="1"/>
</dbReference>
<keyword evidence="18" id="KW-1185">Reference proteome</keyword>
<reference evidence="17 18" key="1">
    <citation type="submission" date="2015-01" db="EMBL/GenBank/DDBJ databases">
        <title>The Genome Sequence of Cladophialophora immunda CBS83496.</title>
        <authorList>
            <consortium name="The Broad Institute Genomics Platform"/>
            <person name="Cuomo C."/>
            <person name="de Hoog S."/>
            <person name="Gorbushina A."/>
            <person name="Stielow B."/>
            <person name="Teixiera M."/>
            <person name="Abouelleil A."/>
            <person name="Chapman S.B."/>
            <person name="Priest M."/>
            <person name="Young S.K."/>
            <person name="Wortman J."/>
            <person name="Nusbaum C."/>
            <person name="Birren B."/>
        </authorList>
    </citation>
    <scope>NUCLEOTIDE SEQUENCE [LARGE SCALE GENOMIC DNA]</scope>
    <source>
        <strain evidence="17 18">CBS 83496</strain>
    </source>
</reference>
<keyword evidence="11 14" id="KW-0143">Chaperone</keyword>
<keyword evidence="6" id="KW-0862">Zinc</keyword>
<evidence type="ECO:0000256" key="4">
    <source>
        <dbReference type="ARBA" id="ARBA00022723"/>
    </source>
</evidence>
<dbReference type="GO" id="GO:0042719">
    <property type="term" value="C:mitochondrial intermembrane space chaperone complex"/>
    <property type="evidence" value="ECO:0007669"/>
    <property type="project" value="UniProtKB-ARBA"/>
</dbReference>
<dbReference type="RefSeq" id="XP_016244589.1">
    <property type="nucleotide sequence ID" value="XM_016397398.1"/>
</dbReference>
<dbReference type="EMBL" id="KN847045">
    <property type="protein sequence ID" value="KIW24373.1"/>
    <property type="molecule type" value="Genomic_DNA"/>
</dbReference>
<evidence type="ECO:0000259" key="16">
    <source>
        <dbReference type="Pfam" id="PF02953"/>
    </source>
</evidence>
<dbReference type="STRING" id="569365.A0A0D2BZ22"/>
<evidence type="ECO:0000256" key="14">
    <source>
        <dbReference type="RuleBase" id="RU367043"/>
    </source>
</evidence>
<dbReference type="OrthoDB" id="7813104at2759"/>
<keyword evidence="3 14" id="KW-0813">Transport</keyword>
<comment type="function">
    <text evidence="12">Mitochondrial intermembrane chaperone that participates in the import and insertion of some multi-pass transmembrane proteins into the mitochondrial inner membrane. Also required for the transfer of beta-barrel precursors from the TOM complex to the sorting and assembly machinery (SAM complex) of the outer membrane. Acts as a chaperone-like protein that protects the hydrophobic precursors from aggregation and guide them through the mitochondrial intermembrane space. The TIM8-TIM13 complex is non essential and only mediates the import of few proteins, while the predominant TIM9-TIM10 70 kDa complex is crucial and mediates the import of much more proteins.</text>
</comment>
<evidence type="ECO:0000256" key="3">
    <source>
        <dbReference type="ARBA" id="ARBA00022448"/>
    </source>
</evidence>
<dbReference type="FunFam" id="1.10.287.810:FF:000001">
    <property type="entry name" value="mitochondrial import inner membrane translocase subunit TIM13"/>
    <property type="match status" value="1"/>
</dbReference>
<feature type="compositionally biased region" description="Low complexity" evidence="15">
    <location>
        <begin position="12"/>
        <end position="53"/>
    </location>
</feature>
<evidence type="ECO:0000256" key="6">
    <source>
        <dbReference type="ARBA" id="ARBA00022833"/>
    </source>
</evidence>
<feature type="compositionally biased region" description="Gly residues" evidence="15">
    <location>
        <begin position="1"/>
        <end position="11"/>
    </location>
</feature>
<gene>
    <name evidence="17" type="ORF">PV07_10091</name>
</gene>
<evidence type="ECO:0000313" key="18">
    <source>
        <dbReference type="Proteomes" id="UP000054466"/>
    </source>
</evidence>
<feature type="domain" description="Tim10-like" evidence="16">
    <location>
        <begin position="64"/>
        <end position="123"/>
    </location>
</feature>
<proteinExistence type="inferred from homology"/>
<dbReference type="InterPro" id="IPR004217">
    <property type="entry name" value="Tim10-like"/>
</dbReference>
<evidence type="ECO:0000256" key="10">
    <source>
        <dbReference type="ARBA" id="ARBA00023157"/>
    </source>
</evidence>
<sequence length="149" mass="15155">MAFGGFFGGGSSKDNSSSSATSSSSSSDSSSTSITNPLSSSFSPPSGATTTTPGVTLQRIQSAISEQSNVANAKQLISNVHTNCFEKCVPNPGSSLSSTEQKCLTACMEKYIDAWNVTSRTYTARLQRESASLAGGIGGSGSGGGKELF</sequence>
<feature type="region of interest" description="Disordered" evidence="15">
    <location>
        <begin position="1"/>
        <end position="54"/>
    </location>
</feature>
<comment type="similarity">
    <text evidence="2 14">Belongs to the small Tim family.</text>
</comment>
<evidence type="ECO:0000256" key="5">
    <source>
        <dbReference type="ARBA" id="ARBA00022792"/>
    </source>
</evidence>
<keyword evidence="5 14" id="KW-0472">Membrane</keyword>
<comment type="domain">
    <text evidence="14">The twin CX3C motif contains 4 conserved Cys residues that form 2 disulfide bonds in the mitochondrial intermembrane space.</text>
</comment>
<dbReference type="VEuPathDB" id="FungiDB:PV07_10091"/>
<name>A0A0D2BZ22_9EURO</name>
<dbReference type="SUPFAM" id="SSF144122">
    <property type="entry name" value="Tim10-like"/>
    <property type="match status" value="1"/>
</dbReference>
<evidence type="ECO:0000256" key="1">
    <source>
        <dbReference type="ARBA" id="ARBA00004137"/>
    </source>
</evidence>
<dbReference type="Pfam" id="PF02953">
    <property type="entry name" value="zf-Tim10_DDP"/>
    <property type="match status" value="1"/>
</dbReference>
<keyword evidence="4" id="KW-0479">Metal-binding</keyword>
<dbReference type="HOGENOM" id="CLU_141397_0_1_1"/>
<keyword evidence="5 14" id="KW-0999">Mitochondrion inner membrane</keyword>
<dbReference type="AlphaFoldDB" id="A0A0D2BZ22"/>
<dbReference type="GO" id="GO:0046872">
    <property type="term" value="F:metal ion binding"/>
    <property type="evidence" value="ECO:0007669"/>
    <property type="project" value="UniProtKB-KW"/>
</dbReference>
<evidence type="ECO:0000256" key="11">
    <source>
        <dbReference type="ARBA" id="ARBA00023186"/>
    </source>
</evidence>
<keyword evidence="7 14" id="KW-0653">Protein transport</keyword>
<accession>A0A0D2BZ22</accession>
<evidence type="ECO:0000256" key="7">
    <source>
        <dbReference type="ARBA" id="ARBA00022927"/>
    </source>
</evidence>
<protein>
    <recommendedName>
        <fullName evidence="14">Mitochondrial import inner membrane translocase subunit</fullName>
    </recommendedName>
</protein>
<evidence type="ECO:0000256" key="13">
    <source>
        <dbReference type="ARBA" id="ARBA00025862"/>
    </source>
</evidence>
<evidence type="ECO:0000256" key="12">
    <source>
        <dbReference type="ARBA" id="ARBA00025151"/>
    </source>
</evidence>
<evidence type="ECO:0000256" key="9">
    <source>
        <dbReference type="ARBA" id="ARBA00023128"/>
    </source>
</evidence>
<evidence type="ECO:0000256" key="15">
    <source>
        <dbReference type="SAM" id="MobiDB-lite"/>
    </source>
</evidence>
<dbReference type="GO" id="GO:0005743">
    <property type="term" value="C:mitochondrial inner membrane"/>
    <property type="evidence" value="ECO:0007669"/>
    <property type="project" value="UniProtKB-SubCell"/>
</dbReference>
<evidence type="ECO:0000256" key="8">
    <source>
        <dbReference type="ARBA" id="ARBA00023010"/>
    </source>
</evidence>
<comment type="subcellular location">
    <subcellularLocation>
        <location evidence="1 14">Mitochondrion inner membrane</location>
        <topology evidence="1 14">Peripheral membrane protein</topology>
        <orientation evidence="1 14">Intermembrane side</orientation>
    </subcellularLocation>
</comment>
<comment type="subunit">
    <text evidence="13">Heterohexamer; composed of 3 copies of TIM8 and 3 copies of TIM13, named soluble 70 kDa complex. Associates with the TIM22 complex, whose core is composed of TIM22 and TIM54. Interacts with the transmembrane regions of multi-pass transmembrane proteins in transit.</text>
</comment>
<organism evidence="17 18">
    <name type="scientific">Cladophialophora immunda</name>
    <dbReference type="NCBI Taxonomy" id="569365"/>
    <lineage>
        <taxon>Eukaryota</taxon>
        <taxon>Fungi</taxon>
        <taxon>Dikarya</taxon>
        <taxon>Ascomycota</taxon>
        <taxon>Pezizomycotina</taxon>
        <taxon>Eurotiomycetes</taxon>
        <taxon>Chaetothyriomycetidae</taxon>
        <taxon>Chaetothyriales</taxon>
        <taxon>Herpotrichiellaceae</taxon>
        <taxon>Cladophialophora</taxon>
    </lineage>
</organism>
<dbReference type="Proteomes" id="UP000054466">
    <property type="component" value="Unassembled WGS sequence"/>
</dbReference>
<keyword evidence="8 14" id="KW-0811">Translocation</keyword>
<dbReference type="GO" id="GO:0015031">
    <property type="term" value="P:protein transport"/>
    <property type="evidence" value="ECO:0007669"/>
    <property type="project" value="UniProtKB-KW"/>
</dbReference>
<evidence type="ECO:0000256" key="2">
    <source>
        <dbReference type="ARBA" id="ARBA00006720"/>
    </source>
</evidence>